<evidence type="ECO:0000259" key="3">
    <source>
        <dbReference type="Pfam" id="PF00176"/>
    </source>
</evidence>
<dbReference type="Gene3D" id="3.40.50.10810">
    <property type="entry name" value="Tandem AAA-ATPase domain"/>
    <property type="match status" value="1"/>
</dbReference>
<sequence>MPKEYDFRSHSQCQLFTTTFAASNSMAPSYPVLFSLTSKQNLIQLPSGSDLPMIQTPLLPHQKTRLAFLWDQENPNGQCTCKLWATSPPGSTFNARHIITNKVVSSFKFLSTNTPLRGLLANDMGLGKTIQVISLIGTSKERLITNPQHSRPPLSSAHLA</sequence>
<comment type="caution">
    <text evidence="4">The sequence shown here is derived from an EMBL/GenBank/DDBJ whole genome shotgun (WGS) entry which is preliminary data.</text>
</comment>
<dbReference type="Pfam" id="PF00176">
    <property type="entry name" value="SNF2-rel_dom"/>
    <property type="match status" value="1"/>
</dbReference>
<dbReference type="EMBL" id="AVOT02013797">
    <property type="protein sequence ID" value="MBW0496746.1"/>
    <property type="molecule type" value="Genomic_DNA"/>
</dbReference>
<dbReference type="OrthoDB" id="2801544at2759"/>
<keyword evidence="1" id="KW-0547">Nucleotide-binding</keyword>
<evidence type="ECO:0000256" key="2">
    <source>
        <dbReference type="ARBA" id="ARBA00022840"/>
    </source>
</evidence>
<dbReference type="Proteomes" id="UP000765509">
    <property type="component" value="Unassembled WGS sequence"/>
</dbReference>
<dbReference type="InterPro" id="IPR027417">
    <property type="entry name" value="P-loop_NTPase"/>
</dbReference>
<gene>
    <name evidence="4" type="ORF">O181_036461</name>
</gene>
<dbReference type="GO" id="GO:0005524">
    <property type="term" value="F:ATP binding"/>
    <property type="evidence" value="ECO:0007669"/>
    <property type="project" value="InterPro"/>
</dbReference>
<evidence type="ECO:0000313" key="4">
    <source>
        <dbReference type="EMBL" id="MBW0496746.1"/>
    </source>
</evidence>
<evidence type="ECO:0000256" key="1">
    <source>
        <dbReference type="ARBA" id="ARBA00022741"/>
    </source>
</evidence>
<evidence type="ECO:0000313" key="5">
    <source>
        <dbReference type="Proteomes" id="UP000765509"/>
    </source>
</evidence>
<dbReference type="SUPFAM" id="SSF52540">
    <property type="entry name" value="P-loop containing nucleoside triphosphate hydrolases"/>
    <property type="match status" value="1"/>
</dbReference>
<accession>A0A9Q3DA87</accession>
<keyword evidence="5" id="KW-1185">Reference proteome</keyword>
<name>A0A9Q3DA87_9BASI</name>
<dbReference type="InterPro" id="IPR000330">
    <property type="entry name" value="SNF2_N"/>
</dbReference>
<organism evidence="4 5">
    <name type="scientific">Austropuccinia psidii MF-1</name>
    <dbReference type="NCBI Taxonomy" id="1389203"/>
    <lineage>
        <taxon>Eukaryota</taxon>
        <taxon>Fungi</taxon>
        <taxon>Dikarya</taxon>
        <taxon>Basidiomycota</taxon>
        <taxon>Pucciniomycotina</taxon>
        <taxon>Pucciniomycetes</taxon>
        <taxon>Pucciniales</taxon>
        <taxon>Sphaerophragmiaceae</taxon>
        <taxon>Austropuccinia</taxon>
    </lineage>
</organism>
<feature type="domain" description="SNF2 N-terminal" evidence="3">
    <location>
        <begin position="61"/>
        <end position="141"/>
    </location>
</feature>
<protein>
    <recommendedName>
        <fullName evidence="3">SNF2 N-terminal domain-containing protein</fullName>
    </recommendedName>
</protein>
<keyword evidence="2" id="KW-0067">ATP-binding</keyword>
<proteinExistence type="predicted"/>
<dbReference type="InterPro" id="IPR038718">
    <property type="entry name" value="SNF2-like_sf"/>
</dbReference>
<dbReference type="AlphaFoldDB" id="A0A9Q3DA87"/>
<reference evidence="4" key="1">
    <citation type="submission" date="2021-03" db="EMBL/GenBank/DDBJ databases">
        <title>Draft genome sequence of rust myrtle Austropuccinia psidii MF-1, a brazilian biotype.</title>
        <authorList>
            <person name="Quecine M.C."/>
            <person name="Pachon D.M.R."/>
            <person name="Bonatelli M.L."/>
            <person name="Correr F.H."/>
            <person name="Franceschini L.M."/>
            <person name="Leite T.F."/>
            <person name="Margarido G.R.A."/>
            <person name="Almeida C.A."/>
            <person name="Ferrarezi J.A."/>
            <person name="Labate C.A."/>
        </authorList>
    </citation>
    <scope>NUCLEOTIDE SEQUENCE</scope>
    <source>
        <strain evidence="4">MF-1</strain>
    </source>
</reference>